<accession>A0A0E9WT58</accession>
<sequence>MYCSYHQQPTAAFSTCLSVSPPTPGRVHVHCMQSQAYCLIFVT</sequence>
<protein>
    <submittedName>
        <fullName evidence="1">Uncharacterized protein</fullName>
    </submittedName>
</protein>
<dbReference type="EMBL" id="GBXM01015131">
    <property type="protein sequence ID" value="JAH93446.1"/>
    <property type="molecule type" value="Transcribed_RNA"/>
</dbReference>
<name>A0A0E9WT58_ANGAN</name>
<proteinExistence type="predicted"/>
<organism evidence="1">
    <name type="scientific">Anguilla anguilla</name>
    <name type="common">European freshwater eel</name>
    <name type="synonym">Muraena anguilla</name>
    <dbReference type="NCBI Taxonomy" id="7936"/>
    <lineage>
        <taxon>Eukaryota</taxon>
        <taxon>Metazoa</taxon>
        <taxon>Chordata</taxon>
        <taxon>Craniata</taxon>
        <taxon>Vertebrata</taxon>
        <taxon>Euteleostomi</taxon>
        <taxon>Actinopterygii</taxon>
        <taxon>Neopterygii</taxon>
        <taxon>Teleostei</taxon>
        <taxon>Anguilliformes</taxon>
        <taxon>Anguillidae</taxon>
        <taxon>Anguilla</taxon>
    </lineage>
</organism>
<evidence type="ECO:0000313" key="1">
    <source>
        <dbReference type="EMBL" id="JAH93446.1"/>
    </source>
</evidence>
<reference evidence="1" key="1">
    <citation type="submission" date="2014-11" db="EMBL/GenBank/DDBJ databases">
        <authorList>
            <person name="Amaro Gonzalez C."/>
        </authorList>
    </citation>
    <scope>NUCLEOTIDE SEQUENCE</scope>
</reference>
<dbReference type="AlphaFoldDB" id="A0A0E9WT58"/>
<reference evidence="1" key="2">
    <citation type="journal article" date="2015" name="Fish Shellfish Immunol.">
        <title>Early steps in the European eel (Anguilla anguilla)-Vibrio vulnificus interaction in the gills: Role of the RtxA13 toxin.</title>
        <authorList>
            <person name="Callol A."/>
            <person name="Pajuelo D."/>
            <person name="Ebbesson L."/>
            <person name="Teles M."/>
            <person name="MacKenzie S."/>
            <person name="Amaro C."/>
        </authorList>
    </citation>
    <scope>NUCLEOTIDE SEQUENCE</scope>
</reference>